<organism evidence="2">
    <name type="scientific">candidate division WOR-3 bacterium</name>
    <dbReference type="NCBI Taxonomy" id="2052148"/>
    <lineage>
        <taxon>Bacteria</taxon>
        <taxon>Bacteria division WOR-3</taxon>
    </lineage>
</organism>
<keyword evidence="1" id="KW-0812">Transmembrane</keyword>
<dbReference type="AlphaFoldDB" id="A0A7C5DAE9"/>
<dbReference type="Proteomes" id="UP000886110">
    <property type="component" value="Unassembled WGS sequence"/>
</dbReference>
<sequence length="117" mass="13489">MYESGEQAVSSYLSLKYGVTDALEMDLSFEYSCPGISPLPLFIQSLLPAYSHKEEGRKNKNLSFPYSGLMIMKPTPHPPKKEKIFENGFDFLIFFAIYYYVILNDDKLWQGQKESNL</sequence>
<reference evidence="2" key="1">
    <citation type="journal article" date="2020" name="mSystems">
        <title>Genome- and Community-Level Interaction Insights into Carbon Utilization and Element Cycling Functions of Hydrothermarchaeota in Hydrothermal Sediment.</title>
        <authorList>
            <person name="Zhou Z."/>
            <person name="Liu Y."/>
            <person name="Xu W."/>
            <person name="Pan J."/>
            <person name="Luo Z.H."/>
            <person name="Li M."/>
        </authorList>
    </citation>
    <scope>NUCLEOTIDE SEQUENCE [LARGE SCALE GENOMIC DNA]</scope>
    <source>
        <strain evidence="2">HyVt-74</strain>
    </source>
</reference>
<feature type="transmembrane region" description="Helical" evidence="1">
    <location>
        <begin position="84"/>
        <end position="102"/>
    </location>
</feature>
<evidence type="ECO:0000256" key="1">
    <source>
        <dbReference type="SAM" id="Phobius"/>
    </source>
</evidence>
<gene>
    <name evidence="2" type="ORF">ENL19_00190</name>
</gene>
<proteinExistence type="predicted"/>
<accession>A0A7C5DAE9</accession>
<protein>
    <submittedName>
        <fullName evidence="2">Uncharacterized protein</fullName>
    </submittedName>
</protein>
<dbReference type="EMBL" id="DRTB01000016">
    <property type="protein sequence ID" value="HHE04462.1"/>
    <property type="molecule type" value="Genomic_DNA"/>
</dbReference>
<comment type="caution">
    <text evidence="2">The sequence shown here is derived from an EMBL/GenBank/DDBJ whole genome shotgun (WGS) entry which is preliminary data.</text>
</comment>
<name>A0A7C5DAE9_UNCW3</name>
<keyword evidence="1" id="KW-1133">Transmembrane helix</keyword>
<keyword evidence="1" id="KW-0472">Membrane</keyword>
<evidence type="ECO:0000313" key="2">
    <source>
        <dbReference type="EMBL" id="HHE04462.1"/>
    </source>
</evidence>